<organism evidence="1 2">
    <name type="scientific">Kickxella alabastrina</name>
    <dbReference type="NCBI Taxonomy" id="61397"/>
    <lineage>
        <taxon>Eukaryota</taxon>
        <taxon>Fungi</taxon>
        <taxon>Fungi incertae sedis</taxon>
        <taxon>Zoopagomycota</taxon>
        <taxon>Kickxellomycotina</taxon>
        <taxon>Kickxellomycetes</taxon>
        <taxon>Kickxellales</taxon>
        <taxon>Kickxellaceae</taxon>
        <taxon>Kickxella</taxon>
    </lineage>
</organism>
<keyword evidence="2" id="KW-1185">Reference proteome</keyword>
<accession>A0ACC1IHL8</accession>
<reference evidence="1" key="1">
    <citation type="submission" date="2022-07" db="EMBL/GenBank/DDBJ databases">
        <title>Phylogenomic reconstructions and comparative analyses of Kickxellomycotina fungi.</title>
        <authorList>
            <person name="Reynolds N.K."/>
            <person name="Stajich J.E."/>
            <person name="Barry K."/>
            <person name="Grigoriev I.V."/>
            <person name="Crous P."/>
            <person name="Smith M.E."/>
        </authorList>
    </citation>
    <scope>NUCLEOTIDE SEQUENCE</scope>
    <source>
        <strain evidence="1">Benny 63K</strain>
    </source>
</reference>
<dbReference type="Proteomes" id="UP001150581">
    <property type="component" value="Unassembled WGS sequence"/>
</dbReference>
<comment type="caution">
    <text evidence="1">The sequence shown here is derived from an EMBL/GenBank/DDBJ whole genome shotgun (WGS) entry which is preliminary data.</text>
</comment>
<dbReference type="EMBL" id="JANBPG010001277">
    <property type="protein sequence ID" value="KAJ1890791.1"/>
    <property type="molecule type" value="Genomic_DNA"/>
</dbReference>
<evidence type="ECO:0000313" key="2">
    <source>
        <dbReference type="Proteomes" id="UP001150581"/>
    </source>
</evidence>
<sequence length="125" mass="13481">MDGNSAQLIDIDTGIAVAAASTSSKKQQQKTQQQSLGATGAVADTDTAQTEQHIDNMFPDEASLEGIEVVAENMRRRLTEVRSTLRTLLRAQSASAGQQQQQSVEATKVAINELHQRISEMKAKA</sequence>
<gene>
    <name evidence="1" type="ORF">LPJ66_007278</name>
</gene>
<protein>
    <submittedName>
        <fullName evidence="1">Uncharacterized protein</fullName>
    </submittedName>
</protein>
<feature type="non-terminal residue" evidence="1">
    <location>
        <position position="125"/>
    </location>
</feature>
<proteinExistence type="predicted"/>
<name>A0ACC1IHL8_9FUNG</name>
<evidence type="ECO:0000313" key="1">
    <source>
        <dbReference type="EMBL" id="KAJ1890791.1"/>
    </source>
</evidence>